<evidence type="ECO:0000256" key="3">
    <source>
        <dbReference type="SAM" id="MobiDB-lite"/>
    </source>
</evidence>
<dbReference type="Pfam" id="PF06013">
    <property type="entry name" value="WXG100"/>
    <property type="match status" value="1"/>
</dbReference>
<gene>
    <name evidence="4" type="ORF">NDR86_21670</name>
</gene>
<comment type="caution">
    <text evidence="4">The sequence shown here is derived from an EMBL/GenBank/DDBJ whole genome shotgun (WGS) entry which is preliminary data.</text>
</comment>
<dbReference type="Gene3D" id="1.10.287.1060">
    <property type="entry name" value="ESAT-6-like"/>
    <property type="match status" value="1"/>
</dbReference>
<evidence type="ECO:0000256" key="1">
    <source>
        <dbReference type="RuleBase" id="RU362001"/>
    </source>
</evidence>
<dbReference type="SUPFAM" id="SSF140453">
    <property type="entry name" value="EsxAB dimer-like"/>
    <property type="match status" value="1"/>
</dbReference>
<organism evidence="4 5">
    <name type="scientific">Nocardia pulmonis</name>
    <dbReference type="NCBI Taxonomy" id="2951408"/>
    <lineage>
        <taxon>Bacteria</taxon>
        <taxon>Bacillati</taxon>
        <taxon>Actinomycetota</taxon>
        <taxon>Actinomycetes</taxon>
        <taxon>Mycobacteriales</taxon>
        <taxon>Nocardiaceae</taxon>
        <taxon>Nocardia</taxon>
    </lineage>
</organism>
<name>A0A9X2J0N0_9NOCA</name>
<evidence type="ECO:0000313" key="4">
    <source>
        <dbReference type="EMBL" id="MCM6776096.1"/>
    </source>
</evidence>
<proteinExistence type="inferred from homology"/>
<dbReference type="EMBL" id="JAMRXG010000009">
    <property type="protein sequence ID" value="MCM6776096.1"/>
    <property type="molecule type" value="Genomic_DNA"/>
</dbReference>
<comment type="similarity">
    <text evidence="1">Belongs to the WXG100 family.</text>
</comment>
<evidence type="ECO:0000313" key="5">
    <source>
        <dbReference type="Proteomes" id="UP001139157"/>
    </source>
</evidence>
<dbReference type="NCBIfam" id="TIGR03930">
    <property type="entry name" value="WXG100_ESAT6"/>
    <property type="match status" value="1"/>
</dbReference>
<feature type="coiled-coil region" evidence="2">
    <location>
        <begin position="16"/>
        <end position="83"/>
    </location>
</feature>
<dbReference type="InterPro" id="IPR036689">
    <property type="entry name" value="ESAT-6-like_sf"/>
</dbReference>
<keyword evidence="5" id="KW-1185">Reference proteome</keyword>
<dbReference type="RefSeq" id="WP_251914410.1">
    <property type="nucleotide sequence ID" value="NZ_JAMRXG010000009.1"/>
</dbReference>
<reference evidence="4" key="1">
    <citation type="submission" date="2022-06" db="EMBL/GenBank/DDBJ databases">
        <title>Novel species in genus nocardia.</title>
        <authorList>
            <person name="Li F."/>
        </authorList>
    </citation>
    <scope>NUCLEOTIDE SEQUENCE</scope>
    <source>
        <strain evidence="4">CDC141</strain>
    </source>
</reference>
<feature type="region of interest" description="Disordered" evidence="3">
    <location>
        <begin position="86"/>
        <end position="110"/>
    </location>
</feature>
<evidence type="ECO:0000256" key="2">
    <source>
        <dbReference type="SAM" id="Coils"/>
    </source>
</evidence>
<dbReference type="Proteomes" id="UP001139157">
    <property type="component" value="Unassembled WGS sequence"/>
</dbReference>
<protein>
    <recommendedName>
        <fullName evidence="1">ESAT-6-like protein</fullName>
    </recommendedName>
</protein>
<sequence>MTSAVGVNTGGIDGVVKEMESAINNLRASVNAVDAAADEVRAGWKGQANDTFMQVSKSWSDEAERLNKKLDELQAAVDQGKNTLVNMDQGSFNGNSVAAASGPRSTNLPM</sequence>
<dbReference type="AlphaFoldDB" id="A0A9X2J0N0"/>
<dbReference type="InterPro" id="IPR010310">
    <property type="entry name" value="T7SS_ESAT-6-like"/>
</dbReference>
<keyword evidence="2" id="KW-0175">Coiled coil</keyword>
<accession>A0A9X2J0N0</accession>